<gene>
    <name evidence="2" type="ORF">THAOC_23394</name>
</gene>
<feature type="compositionally biased region" description="Basic and acidic residues" evidence="1">
    <location>
        <begin position="131"/>
        <end position="182"/>
    </location>
</feature>
<dbReference type="Proteomes" id="UP000266841">
    <property type="component" value="Unassembled WGS sequence"/>
</dbReference>
<sequence>RDGATGHVRATRLPGNAPRGPVQPRQVEAVGPALLRRRGRQGPRDRLPRPPMRRRRGLHPQPLRRSVRLGEAHQGRGSERRVPQDDRQGHLQGPSGHGDGSLQEVQHRGRAGKSPRLCVCAGSSALTRIIEKKHEARGGHVRDLRRHDKGAPPRHAEGAGEHTLREAPGRVLHRDRGDEGGRHPPPRRPGARLRRLDHRAPRRRARSQRRPPRLESGPEAEFRDLEHGHPGQPRGAAEAARPVRRAGEEGVRVAQDAPGRDAAPDDRGRDRTEQDVPVPASVLSHRRGAARVVQPEGGGGSEEGRDPAARSWGVRGRPRR</sequence>
<keyword evidence="3" id="KW-1185">Reference proteome</keyword>
<feature type="compositionally biased region" description="Basic and acidic residues" evidence="1">
    <location>
        <begin position="258"/>
        <end position="274"/>
    </location>
</feature>
<comment type="caution">
    <text evidence="2">The sequence shown here is derived from an EMBL/GenBank/DDBJ whole genome shotgun (WGS) entry which is preliminary data.</text>
</comment>
<feature type="compositionally biased region" description="Basic residues" evidence="1">
    <location>
        <begin position="184"/>
        <end position="211"/>
    </location>
</feature>
<dbReference type="AlphaFoldDB" id="K0S722"/>
<evidence type="ECO:0000313" key="2">
    <source>
        <dbReference type="EMBL" id="EJK56676.1"/>
    </source>
</evidence>
<proteinExistence type="predicted"/>
<reference evidence="2 3" key="1">
    <citation type="journal article" date="2012" name="Genome Biol.">
        <title>Genome and low-iron response of an oceanic diatom adapted to chronic iron limitation.</title>
        <authorList>
            <person name="Lommer M."/>
            <person name="Specht M."/>
            <person name="Roy A.S."/>
            <person name="Kraemer L."/>
            <person name="Andreson R."/>
            <person name="Gutowska M.A."/>
            <person name="Wolf J."/>
            <person name="Bergner S.V."/>
            <person name="Schilhabel M.B."/>
            <person name="Klostermeier U.C."/>
            <person name="Beiko R.G."/>
            <person name="Rosenstiel P."/>
            <person name="Hippler M."/>
            <person name="Laroche J."/>
        </authorList>
    </citation>
    <scope>NUCLEOTIDE SEQUENCE [LARGE SCALE GENOMIC DNA]</scope>
    <source>
        <strain evidence="2 3">CCMP1005</strain>
    </source>
</reference>
<accession>K0S722</accession>
<evidence type="ECO:0000256" key="1">
    <source>
        <dbReference type="SAM" id="MobiDB-lite"/>
    </source>
</evidence>
<organism evidence="2 3">
    <name type="scientific">Thalassiosira oceanica</name>
    <name type="common">Marine diatom</name>
    <dbReference type="NCBI Taxonomy" id="159749"/>
    <lineage>
        <taxon>Eukaryota</taxon>
        <taxon>Sar</taxon>
        <taxon>Stramenopiles</taxon>
        <taxon>Ochrophyta</taxon>
        <taxon>Bacillariophyta</taxon>
        <taxon>Coscinodiscophyceae</taxon>
        <taxon>Thalassiosirophycidae</taxon>
        <taxon>Thalassiosirales</taxon>
        <taxon>Thalassiosiraceae</taxon>
        <taxon>Thalassiosira</taxon>
    </lineage>
</organism>
<feature type="region of interest" description="Disordered" evidence="1">
    <location>
        <begin position="1"/>
        <end position="119"/>
    </location>
</feature>
<name>K0S722_THAOC</name>
<feature type="compositionally biased region" description="Basic and acidic residues" evidence="1">
    <location>
        <begin position="68"/>
        <end position="89"/>
    </location>
</feature>
<dbReference type="EMBL" id="AGNL01030856">
    <property type="protein sequence ID" value="EJK56676.1"/>
    <property type="molecule type" value="Genomic_DNA"/>
</dbReference>
<evidence type="ECO:0000313" key="3">
    <source>
        <dbReference type="Proteomes" id="UP000266841"/>
    </source>
</evidence>
<feature type="region of interest" description="Disordered" evidence="1">
    <location>
        <begin position="131"/>
        <end position="320"/>
    </location>
</feature>
<feature type="compositionally biased region" description="Basic and acidic residues" evidence="1">
    <location>
        <begin position="220"/>
        <end position="229"/>
    </location>
</feature>
<feature type="non-terminal residue" evidence="2">
    <location>
        <position position="1"/>
    </location>
</feature>
<protein>
    <submittedName>
        <fullName evidence="2">Uncharacterized protein</fullName>
    </submittedName>
</protein>